<comment type="similarity">
    <text evidence="1">Belongs to the ABC transporter superfamily.</text>
</comment>
<evidence type="ECO:0000256" key="1">
    <source>
        <dbReference type="ARBA" id="ARBA00005417"/>
    </source>
</evidence>
<dbReference type="RefSeq" id="WP_248359609.1">
    <property type="nucleotide sequence ID" value="NZ_AP025591.1"/>
</dbReference>
<dbReference type="PROSITE" id="PS50893">
    <property type="entry name" value="ABC_TRANSPORTER_2"/>
    <property type="match status" value="1"/>
</dbReference>
<evidence type="ECO:0000313" key="7">
    <source>
        <dbReference type="EMBL" id="BDG02200.1"/>
    </source>
</evidence>
<dbReference type="Pfam" id="PF00005">
    <property type="entry name" value="ABC_tran"/>
    <property type="match status" value="1"/>
</dbReference>
<dbReference type="EMBL" id="AP025591">
    <property type="protein sequence ID" value="BDG02200.1"/>
    <property type="molecule type" value="Genomic_DNA"/>
</dbReference>
<proteinExistence type="inferred from homology"/>
<dbReference type="InterPro" id="IPR027417">
    <property type="entry name" value="P-loop_NTPase"/>
</dbReference>
<reference evidence="8" key="1">
    <citation type="journal article" date="2022" name="Int. J. Syst. Evol. Microbiol.">
        <title>Anaeromyxobacter oryzae sp. nov., Anaeromyxobacter diazotrophicus sp. nov. and Anaeromyxobacter paludicola sp. nov., isolated from paddy soils.</title>
        <authorList>
            <person name="Itoh H."/>
            <person name="Xu Z."/>
            <person name="Mise K."/>
            <person name="Masuda Y."/>
            <person name="Ushijima N."/>
            <person name="Hayakawa C."/>
            <person name="Shiratori Y."/>
            <person name="Senoo K."/>
        </authorList>
    </citation>
    <scope>NUCLEOTIDE SEQUENCE [LARGE SCALE GENOMIC DNA]</scope>
    <source>
        <strain evidence="8">Red232</strain>
    </source>
</reference>
<dbReference type="SUPFAM" id="SSF52540">
    <property type="entry name" value="P-loop containing nucleoside triphosphate hydrolases"/>
    <property type="match status" value="1"/>
</dbReference>
<dbReference type="CDD" id="cd03263">
    <property type="entry name" value="ABC_subfamily_A"/>
    <property type="match status" value="1"/>
</dbReference>
<dbReference type="Gene3D" id="3.40.50.300">
    <property type="entry name" value="P-loop containing nucleotide triphosphate hydrolases"/>
    <property type="match status" value="1"/>
</dbReference>
<keyword evidence="2" id="KW-0813">Transport</keyword>
<evidence type="ECO:0000313" key="8">
    <source>
        <dbReference type="Proteomes" id="UP001162891"/>
    </source>
</evidence>
<dbReference type="InterPro" id="IPR017871">
    <property type="entry name" value="ABC_transporter-like_CS"/>
</dbReference>
<name>A0ABN6MPH5_9BACT</name>
<evidence type="ECO:0000256" key="2">
    <source>
        <dbReference type="ARBA" id="ARBA00022448"/>
    </source>
</evidence>
<dbReference type="Pfam" id="PF13732">
    <property type="entry name" value="DrrA1-3_C"/>
    <property type="match status" value="1"/>
</dbReference>
<feature type="domain" description="ABC transporter" evidence="6">
    <location>
        <begin position="6"/>
        <end position="232"/>
    </location>
</feature>
<keyword evidence="8" id="KW-1185">Reference proteome</keyword>
<evidence type="ECO:0000256" key="4">
    <source>
        <dbReference type="ARBA" id="ARBA00022741"/>
    </source>
</evidence>
<dbReference type="Proteomes" id="UP001162891">
    <property type="component" value="Chromosome"/>
</dbReference>
<dbReference type="PROSITE" id="PS00211">
    <property type="entry name" value="ABC_TRANSPORTER_1"/>
    <property type="match status" value="1"/>
</dbReference>
<dbReference type="PANTHER" id="PTHR42711:SF5">
    <property type="entry name" value="ABC TRANSPORTER ATP-BINDING PROTEIN NATA"/>
    <property type="match status" value="1"/>
</dbReference>
<keyword evidence="4" id="KW-0547">Nucleotide-binding</keyword>
<evidence type="ECO:0000256" key="3">
    <source>
        <dbReference type="ARBA" id="ARBA00022458"/>
    </source>
</evidence>
<protein>
    <submittedName>
        <fullName evidence="7">ABC transporter ATP-binding protein</fullName>
    </submittedName>
</protein>
<gene>
    <name evidence="7" type="ORF">AMOR_11960</name>
</gene>
<dbReference type="InterPro" id="IPR050763">
    <property type="entry name" value="ABC_transporter_ATP-binding"/>
</dbReference>
<organism evidence="7 8">
    <name type="scientific">Anaeromyxobacter oryzae</name>
    <dbReference type="NCBI Taxonomy" id="2918170"/>
    <lineage>
        <taxon>Bacteria</taxon>
        <taxon>Pseudomonadati</taxon>
        <taxon>Myxococcota</taxon>
        <taxon>Myxococcia</taxon>
        <taxon>Myxococcales</taxon>
        <taxon>Cystobacterineae</taxon>
        <taxon>Anaeromyxobacteraceae</taxon>
        <taxon>Anaeromyxobacter</taxon>
    </lineage>
</organism>
<dbReference type="PANTHER" id="PTHR42711">
    <property type="entry name" value="ABC TRANSPORTER ATP-BINDING PROTEIN"/>
    <property type="match status" value="1"/>
</dbReference>
<dbReference type="InterPro" id="IPR003439">
    <property type="entry name" value="ABC_transporter-like_ATP-bd"/>
</dbReference>
<dbReference type="GO" id="GO:0005524">
    <property type="term" value="F:ATP binding"/>
    <property type="evidence" value="ECO:0007669"/>
    <property type="project" value="UniProtKB-KW"/>
</dbReference>
<dbReference type="SMART" id="SM00382">
    <property type="entry name" value="AAA"/>
    <property type="match status" value="1"/>
</dbReference>
<dbReference type="InterPro" id="IPR003593">
    <property type="entry name" value="AAA+_ATPase"/>
</dbReference>
<evidence type="ECO:0000259" key="6">
    <source>
        <dbReference type="PROSITE" id="PS50893"/>
    </source>
</evidence>
<evidence type="ECO:0000256" key="5">
    <source>
        <dbReference type="ARBA" id="ARBA00022840"/>
    </source>
</evidence>
<sequence>MSDLAIRCRGLVKRYPPDVVAVDGLDLEVRRGECFGLLGPNGAGKTTTVEILEGLLPPTAGDVEILGARWERDAAHLRARVGITLQETHLPERLTVEEVVRLFRSFYPRGRSEDEVIGLVSLEEKRRARYDRLSGGQKQRLAVACALVGEPELLFLDEPTTGLDPQSRRQLWDVVSDVKRQGRSVLLTTHYMDEAERLCDRVAIVDRGKVIALGTPRELIQRVVGHEVVEFEAPADGVSEPELRALPGVQAVRRGAAGWALTVDRLHLALPALLDRLDGRGVALSALSTHRATLEDVFVALTGRRLRD</sequence>
<keyword evidence="5 7" id="KW-0067">ATP-binding</keyword>
<dbReference type="InterPro" id="IPR025302">
    <property type="entry name" value="DrrA1/2-like_C"/>
</dbReference>
<keyword evidence="3" id="KW-0536">Nodulation</keyword>
<accession>A0ABN6MPH5</accession>